<feature type="region of interest" description="Disordered" evidence="1">
    <location>
        <begin position="1"/>
        <end position="25"/>
    </location>
</feature>
<evidence type="ECO:0000313" key="4">
    <source>
        <dbReference type="Proteomes" id="UP001165269"/>
    </source>
</evidence>
<evidence type="ECO:0000256" key="1">
    <source>
        <dbReference type="SAM" id="MobiDB-lite"/>
    </source>
</evidence>
<keyword evidence="2" id="KW-1133">Transmembrane helix</keyword>
<keyword evidence="4" id="KW-1185">Reference proteome</keyword>
<keyword evidence="2" id="KW-0812">Transmembrane</keyword>
<dbReference type="RefSeq" id="WP_242775872.1">
    <property type="nucleotide sequence ID" value="NZ_JALDAY010000016.1"/>
</dbReference>
<keyword evidence="2" id="KW-0472">Membrane</keyword>
<protein>
    <submittedName>
        <fullName evidence="3">Uncharacterized protein</fullName>
    </submittedName>
</protein>
<comment type="caution">
    <text evidence="3">The sequence shown here is derived from an EMBL/GenBank/DDBJ whole genome shotgun (WGS) entry which is preliminary data.</text>
</comment>
<feature type="compositionally biased region" description="Basic and acidic residues" evidence="1">
    <location>
        <begin position="13"/>
        <end position="25"/>
    </location>
</feature>
<dbReference type="EMBL" id="JALDAY010000016">
    <property type="protein sequence ID" value="MCI3277892.1"/>
    <property type="molecule type" value="Genomic_DNA"/>
</dbReference>
<name>A0ABS9YKX2_9ACTN</name>
<reference evidence="3" key="1">
    <citation type="submission" date="2022-03" db="EMBL/GenBank/DDBJ databases">
        <title>Streptomyces 7R015 and 7R016 isolated from Barleria lupulina in Thailand.</title>
        <authorList>
            <person name="Kanchanasin P."/>
            <person name="Phongsopitanun W."/>
            <person name="Tanasupawat S."/>
        </authorList>
    </citation>
    <scope>NUCLEOTIDE SEQUENCE</scope>
    <source>
        <strain evidence="3">7R015</strain>
    </source>
</reference>
<gene>
    <name evidence="3" type="ORF">MQP27_43180</name>
</gene>
<feature type="transmembrane region" description="Helical" evidence="2">
    <location>
        <begin position="32"/>
        <end position="52"/>
    </location>
</feature>
<organism evidence="3 4">
    <name type="scientific">Streptomyces cylindrosporus</name>
    <dbReference type="NCBI Taxonomy" id="2927583"/>
    <lineage>
        <taxon>Bacteria</taxon>
        <taxon>Bacillati</taxon>
        <taxon>Actinomycetota</taxon>
        <taxon>Actinomycetes</taxon>
        <taxon>Kitasatosporales</taxon>
        <taxon>Streptomycetaceae</taxon>
        <taxon>Streptomyces</taxon>
    </lineage>
</organism>
<evidence type="ECO:0000256" key="2">
    <source>
        <dbReference type="SAM" id="Phobius"/>
    </source>
</evidence>
<evidence type="ECO:0000313" key="3">
    <source>
        <dbReference type="EMBL" id="MCI3277892.1"/>
    </source>
</evidence>
<dbReference type="Proteomes" id="UP001165269">
    <property type="component" value="Unassembled WGS sequence"/>
</dbReference>
<feature type="region of interest" description="Disordered" evidence="1">
    <location>
        <begin position="63"/>
        <end position="83"/>
    </location>
</feature>
<proteinExistence type="predicted"/>
<sequence length="83" mass="8948">MKGQHSPSSGARRAGDRTTEQETGQRRVLRPVLRIALALAGLAAIALTFVLVRDLIGFDHAVRNPEDGFSDWQCASQSGTCDP</sequence>
<accession>A0ABS9YKX2</accession>
<feature type="compositionally biased region" description="Polar residues" evidence="1">
    <location>
        <begin position="73"/>
        <end position="83"/>
    </location>
</feature>